<evidence type="ECO:0000313" key="1">
    <source>
        <dbReference type="EMBL" id="WAH35203.1"/>
    </source>
</evidence>
<protein>
    <submittedName>
        <fullName evidence="1">Uncharacterized protein</fullName>
    </submittedName>
</protein>
<reference evidence="1" key="1">
    <citation type="submission" date="2022-08" db="EMBL/GenBank/DDBJ databases">
        <title>Alicyclobacillus dauci DSM2870, complete genome.</title>
        <authorList>
            <person name="Wang Q."/>
            <person name="Cai R."/>
            <person name="Wang Z."/>
        </authorList>
    </citation>
    <scope>NUCLEOTIDE SEQUENCE</scope>
    <source>
        <strain evidence="1">DSM 28700</strain>
    </source>
</reference>
<dbReference type="RefSeq" id="WP_268042201.1">
    <property type="nucleotide sequence ID" value="NZ_CP104064.1"/>
</dbReference>
<proteinExistence type="predicted"/>
<dbReference type="Proteomes" id="UP001164803">
    <property type="component" value="Chromosome"/>
</dbReference>
<accession>A0ABY6YY42</accession>
<name>A0ABY6YY42_9BACL</name>
<evidence type="ECO:0000313" key="2">
    <source>
        <dbReference type="Proteomes" id="UP001164803"/>
    </source>
</evidence>
<keyword evidence="2" id="KW-1185">Reference proteome</keyword>
<dbReference type="EMBL" id="CP104064">
    <property type="protein sequence ID" value="WAH35203.1"/>
    <property type="molecule type" value="Genomic_DNA"/>
</dbReference>
<sequence length="45" mass="5221">MSRALYPSLRIIQLHAGVYDLLNVYTDALKDRAHHVRIARLHIIP</sequence>
<organism evidence="1 2">
    <name type="scientific">Alicyclobacillus dauci</name>
    <dbReference type="NCBI Taxonomy" id="1475485"/>
    <lineage>
        <taxon>Bacteria</taxon>
        <taxon>Bacillati</taxon>
        <taxon>Bacillota</taxon>
        <taxon>Bacilli</taxon>
        <taxon>Bacillales</taxon>
        <taxon>Alicyclobacillaceae</taxon>
        <taxon>Alicyclobacillus</taxon>
    </lineage>
</organism>
<gene>
    <name evidence="1" type="ORF">NZD86_12860</name>
</gene>